<name>A0ABV6YS27_UNCC1</name>
<dbReference type="Proteomes" id="UP001594351">
    <property type="component" value="Unassembled WGS sequence"/>
</dbReference>
<dbReference type="EMBL" id="JBHPBY010000016">
    <property type="protein sequence ID" value="MFC1849008.1"/>
    <property type="molecule type" value="Genomic_DNA"/>
</dbReference>
<proteinExistence type="predicted"/>
<organism evidence="2 3">
    <name type="scientific">candidate division CSSED10-310 bacterium</name>
    <dbReference type="NCBI Taxonomy" id="2855610"/>
    <lineage>
        <taxon>Bacteria</taxon>
        <taxon>Bacteria division CSSED10-310</taxon>
    </lineage>
</organism>
<dbReference type="InterPro" id="IPR036705">
    <property type="entry name" value="Ribosyl_crysJ1_sf"/>
</dbReference>
<protein>
    <submittedName>
        <fullName evidence="2">ADP-ribosylglycohydrolase family protein</fullName>
    </submittedName>
</protein>
<gene>
    <name evidence="2" type="ORF">ACFL27_02255</name>
</gene>
<accession>A0ABV6YS27</accession>
<dbReference type="PANTHER" id="PTHR16222:SF12">
    <property type="entry name" value="ADP-RIBOSYLGLYCOHYDROLASE-RELATED"/>
    <property type="match status" value="1"/>
</dbReference>
<dbReference type="Gene3D" id="1.10.4080.10">
    <property type="entry name" value="ADP-ribosylation/Crystallin J1"/>
    <property type="match status" value="1"/>
</dbReference>
<evidence type="ECO:0000256" key="1">
    <source>
        <dbReference type="SAM" id="Phobius"/>
    </source>
</evidence>
<keyword evidence="1" id="KW-0812">Transmembrane</keyword>
<dbReference type="Pfam" id="PF03747">
    <property type="entry name" value="ADP_ribosyl_GH"/>
    <property type="match status" value="1"/>
</dbReference>
<keyword evidence="3" id="KW-1185">Reference proteome</keyword>
<dbReference type="SUPFAM" id="SSF101478">
    <property type="entry name" value="ADP-ribosylglycohydrolase"/>
    <property type="match status" value="1"/>
</dbReference>
<keyword evidence="1" id="KW-0472">Membrane</keyword>
<dbReference type="PANTHER" id="PTHR16222">
    <property type="entry name" value="ADP-RIBOSYLGLYCOHYDROLASE"/>
    <property type="match status" value="1"/>
</dbReference>
<sequence length="343" mass="38059">MLGTAVGDSIGLPAEGMSRQRIKRFYHGEWRQRLVLKWGMVSDDTEHTIFVAQSLLAYSHSPPLFVKRLAWCLRFWLLALPAGTGWATLRAIFKLWIGISPLKSGVYSAGNGPAMRAAPIGAFFASEPEQLENFIRLSTQLTHKDPRAFIGAYTIAVLSAWIIREDPQKRPCPEELLTLLAVSGADEEWLAVVDTLSAAIRQDLTVADYAASLGLSEGVSGYIYHTVPMVIYAWYQHFGDFEKTIKAVLDCGGDTDSTAAIAGALAGAVGGEKSIPEAWLSGIRDWPRGKKVLQRIADRLAEKNPEQTQRMVVHYFWPGVVVRNLFFLIIVLFHGFRRLGPPY</sequence>
<dbReference type="InterPro" id="IPR005502">
    <property type="entry name" value="Ribosyl_crysJ1"/>
</dbReference>
<keyword evidence="1" id="KW-1133">Transmembrane helix</keyword>
<evidence type="ECO:0000313" key="3">
    <source>
        <dbReference type="Proteomes" id="UP001594351"/>
    </source>
</evidence>
<dbReference type="InterPro" id="IPR050792">
    <property type="entry name" value="ADP-ribosylglycohydrolase"/>
</dbReference>
<feature type="transmembrane region" description="Helical" evidence="1">
    <location>
        <begin position="315"/>
        <end position="336"/>
    </location>
</feature>
<comment type="caution">
    <text evidence="2">The sequence shown here is derived from an EMBL/GenBank/DDBJ whole genome shotgun (WGS) entry which is preliminary data.</text>
</comment>
<reference evidence="2 3" key="1">
    <citation type="submission" date="2024-09" db="EMBL/GenBank/DDBJ databases">
        <title>Laminarin stimulates single cell rates of sulfate reduction while oxygen inhibits transcriptomic activity in coastal marine sediment.</title>
        <authorList>
            <person name="Lindsay M."/>
            <person name="Orcutt B."/>
            <person name="Emerson D."/>
            <person name="Stepanauskas R."/>
            <person name="D'Angelo T."/>
        </authorList>
    </citation>
    <scope>NUCLEOTIDE SEQUENCE [LARGE SCALE GENOMIC DNA]</scope>
    <source>
        <strain evidence="2">SAG AM-311-K15</strain>
    </source>
</reference>
<evidence type="ECO:0000313" key="2">
    <source>
        <dbReference type="EMBL" id="MFC1849008.1"/>
    </source>
</evidence>